<feature type="compositionally biased region" description="Basic residues" evidence="1">
    <location>
        <begin position="206"/>
        <end position="217"/>
    </location>
</feature>
<dbReference type="EMBL" id="BPQQ01000069">
    <property type="protein sequence ID" value="GJE03147.1"/>
    <property type="molecule type" value="Genomic_DNA"/>
</dbReference>
<organism evidence="2 3">
    <name type="scientific">Methylobacterium isbiliense</name>
    <dbReference type="NCBI Taxonomy" id="315478"/>
    <lineage>
        <taxon>Bacteria</taxon>
        <taxon>Pseudomonadati</taxon>
        <taxon>Pseudomonadota</taxon>
        <taxon>Alphaproteobacteria</taxon>
        <taxon>Hyphomicrobiales</taxon>
        <taxon>Methylobacteriaceae</taxon>
        <taxon>Methylobacterium</taxon>
    </lineage>
</organism>
<proteinExistence type="predicted"/>
<evidence type="ECO:0000256" key="1">
    <source>
        <dbReference type="SAM" id="MobiDB-lite"/>
    </source>
</evidence>
<reference evidence="2" key="2">
    <citation type="submission" date="2021-08" db="EMBL/GenBank/DDBJ databases">
        <authorList>
            <person name="Tani A."/>
            <person name="Ola A."/>
            <person name="Ogura Y."/>
            <person name="Katsura K."/>
            <person name="Hayashi T."/>
        </authorList>
    </citation>
    <scope>NUCLEOTIDE SEQUENCE</scope>
    <source>
        <strain evidence="2">DSM 17168</strain>
    </source>
</reference>
<dbReference type="Pfam" id="PF11748">
    <property type="entry name" value="DUF3306"/>
    <property type="match status" value="1"/>
</dbReference>
<dbReference type="InterPro" id="IPR021735">
    <property type="entry name" value="DUF3306"/>
</dbReference>
<accession>A0ABQ4SIZ8</accession>
<gene>
    <name evidence="2" type="ORF">GMJLKIPL_5098</name>
</gene>
<protein>
    <recommendedName>
        <fullName evidence="4">DUF3306 domain-containing protein</fullName>
    </recommendedName>
</protein>
<feature type="region of interest" description="Disordered" evidence="1">
    <location>
        <begin position="1"/>
        <end position="37"/>
    </location>
</feature>
<evidence type="ECO:0000313" key="2">
    <source>
        <dbReference type="EMBL" id="GJE03147.1"/>
    </source>
</evidence>
<feature type="region of interest" description="Disordered" evidence="1">
    <location>
        <begin position="131"/>
        <end position="217"/>
    </location>
</feature>
<keyword evidence="3" id="KW-1185">Reference proteome</keyword>
<evidence type="ECO:0000313" key="3">
    <source>
        <dbReference type="Proteomes" id="UP001055153"/>
    </source>
</evidence>
<comment type="caution">
    <text evidence="2">The sequence shown here is derived from an EMBL/GenBank/DDBJ whole genome shotgun (WGS) entry which is preliminary data.</text>
</comment>
<name>A0ABQ4SIZ8_9HYPH</name>
<reference evidence="2" key="1">
    <citation type="journal article" date="2021" name="Front. Microbiol.">
        <title>Comprehensive Comparative Genomics and Phenotyping of Methylobacterium Species.</title>
        <authorList>
            <person name="Alessa O."/>
            <person name="Ogura Y."/>
            <person name="Fujitani Y."/>
            <person name="Takami H."/>
            <person name="Hayashi T."/>
            <person name="Sahin N."/>
            <person name="Tani A."/>
        </authorList>
    </citation>
    <scope>NUCLEOTIDE SEQUENCE</scope>
    <source>
        <strain evidence="2">DSM 17168</strain>
    </source>
</reference>
<feature type="compositionally biased region" description="Low complexity" evidence="1">
    <location>
        <begin position="28"/>
        <end position="37"/>
    </location>
</feature>
<feature type="compositionally biased region" description="Basic and acidic residues" evidence="1">
    <location>
        <begin position="183"/>
        <end position="194"/>
    </location>
</feature>
<evidence type="ECO:0008006" key="4">
    <source>
        <dbReference type="Google" id="ProtNLM"/>
    </source>
</evidence>
<dbReference type="RefSeq" id="WP_238240545.1">
    <property type="nucleotide sequence ID" value="NZ_BPQQ01000069.1"/>
</dbReference>
<dbReference type="Proteomes" id="UP001055153">
    <property type="component" value="Unassembled WGS sequence"/>
</dbReference>
<sequence>MSGGDFLARWSRRKREAARPEPEPAADPPEAAVAPETPVAVLPPEELARLPALDALTVETDLTPFLREGVPAILRNAALRRMWSLDPAIRDFVSEAREYAWDWNVPGDVPGSGPLLSGERIEEMVARIMGDPQPEPARIGDGINPEQTKKEPEELPGDQVQSAPVGEPDNVVPIGPEVLPQREIVETVEARPAEPAETAHPGAKPLRQRRHGGAMPI</sequence>